<feature type="compositionally biased region" description="Acidic residues" evidence="1">
    <location>
        <begin position="317"/>
        <end position="331"/>
    </location>
</feature>
<dbReference type="VEuPathDB" id="GiardiaDB:GL50581_155"/>
<dbReference type="VEuPathDB" id="GiardiaDB:QR46_0678"/>
<protein>
    <submittedName>
        <fullName evidence="2">Uncharacterized protein</fullName>
    </submittedName>
</protein>
<dbReference type="Proteomes" id="UP000018320">
    <property type="component" value="Unassembled WGS sequence"/>
</dbReference>
<accession>V6TD94</accession>
<feature type="region of interest" description="Disordered" evidence="1">
    <location>
        <begin position="315"/>
        <end position="344"/>
    </location>
</feature>
<organism evidence="2 3">
    <name type="scientific">Giardia intestinalis</name>
    <name type="common">Giardia lamblia</name>
    <dbReference type="NCBI Taxonomy" id="5741"/>
    <lineage>
        <taxon>Eukaryota</taxon>
        <taxon>Metamonada</taxon>
        <taxon>Diplomonadida</taxon>
        <taxon>Hexamitidae</taxon>
        <taxon>Giardiinae</taxon>
        <taxon>Giardia</taxon>
    </lineage>
</organism>
<dbReference type="VEuPathDB" id="GiardiaDB:GL50803_0015022"/>
<name>V6TD94_GIAIN</name>
<reference evidence="3" key="1">
    <citation type="submission" date="2012-02" db="EMBL/GenBank/DDBJ databases">
        <title>Genome sequencing of Giardia lamblia Genotypes A2 and B isolates (DH and GS) and comparative analysis with the genomes of Genotypes A1 and E (WB and Pig).</title>
        <authorList>
            <person name="Adam R."/>
            <person name="Dahlstrom E."/>
            <person name="Martens C."/>
            <person name="Bruno D."/>
            <person name="Barbian K."/>
            <person name="Porcella S.F."/>
            <person name="Nash T."/>
        </authorList>
    </citation>
    <scope>NUCLEOTIDE SEQUENCE</scope>
    <source>
        <strain evidence="3">DH</strain>
    </source>
</reference>
<dbReference type="EMBL" id="AHGT01000037">
    <property type="protein sequence ID" value="ESU36893.1"/>
    <property type="molecule type" value="Genomic_DNA"/>
</dbReference>
<reference evidence="2 3" key="2">
    <citation type="journal article" date="2013" name="Genome Biol. Evol.">
        <title>Genome sequencing of Giardia lamblia genotypes A2 and B isolates (DH and GS) and comparative analysis with the genomes of genotypes A1 and E (WB and Pig).</title>
        <authorList>
            <person name="Adam R.D."/>
            <person name="Dahlstrom E.W."/>
            <person name="Martens C.A."/>
            <person name="Bruno D.P."/>
            <person name="Barbian K.D."/>
            <person name="Ricklefs S.M."/>
            <person name="Hernandez M.M."/>
            <person name="Narla N.P."/>
            <person name="Patel R.B."/>
            <person name="Porcella S.F."/>
            <person name="Nash T.E."/>
        </authorList>
    </citation>
    <scope>NUCLEOTIDE SEQUENCE [LARGE SCALE GENOMIC DNA]</scope>
    <source>
        <strain evidence="2 3">DH</strain>
    </source>
</reference>
<sequence>VVVKKSLDLLMSQLPSLSLPDALFNDETLDEVCEVAAEPSAVPSAGLPDGKKGPGRRSKYMNILDFVKKAPKQSTGAQAPTCTQPLKPSVSAFERPLAKTDLSYPLPTHAVYTTVEDIEAFFRRLFHAKTPPESQLSCLASFYQNCEDKRKSQPTNAIMQPHLTLRKTLLNNDVDVVTANKVRRVFFGFFETPETLRVLASYPPGAGLQLQQFINANTQGELIIPAQNDAKMVKYYEERVRYVHQRIKELQRYYNEEKPNEEKGFTRGVASIFMPSRTFFGHHCIHAVYSRVGPCSPFEIEDGIDYDCETCGFDQSTEVEESSSEGNDENNSELQNLNLPEDSMDQLDPRAHRVLVGDDLESSDDGAAAPGATARFADKERALRHVARHANRFTWPVPTYTPDAVAGIRASYSINPAFYTSFTSSTADPSSATIAGGHENVYGVVLNTEQDFKVYQPIFLQYSSS</sequence>
<evidence type="ECO:0000256" key="1">
    <source>
        <dbReference type="SAM" id="MobiDB-lite"/>
    </source>
</evidence>
<dbReference type="VEuPathDB" id="GiardiaDB:DHA2_152438"/>
<evidence type="ECO:0000313" key="3">
    <source>
        <dbReference type="Proteomes" id="UP000018320"/>
    </source>
</evidence>
<feature type="non-terminal residue" evidence="2">
    <location>
        <position position="1"/>
    </location>
</feature>
<evidence type="ECO:0000313" key="2">
    <source>
        <dbReference type="EMBL" id="ESU36893.1"/>
    </source>
</evidence>
<gene>
    <name evidence="2" type="ORF">DHA2_152438</name>
</gene>
<dbReference type="AlphaFoldDB" id="V6TD94"/>
<proteinExistence type="predicted"/>
<comment type="caution">
    <text evidence="2">The sequence shown here is derived from an EMBL/GenBank/DDBJ whole genome shotgun (WGS) entry which is preliminary data.</text>
</comment>